<dbReference type="EMBL" id="MAVT02000445">
    <property type="protein sequence ID" value="POS75781.1"/>
    <property type="molecule type" value="Genomic_DNA"/>
</dbReference>
<dbReference type="InterPro" id="IPR005198">
    <property type="entry name" value="Glyco_hydro_76"/>
</dbReference>
<dbReference type="InterPro" id="IPR053169">
    <property type="entry name" value="MUG_Protein"/>
</dbReference>
<dbReference type="GO" id="GO:0016787">
    <property type="term" value="F:hydrolase activity"/>
    <property type="evidence" value="ECO:0007669"/>
    <property type="project" value="UniProtKB-KW"/>
</dbReference>
<dbReference type="GO" id="GO:0005975">
    <property type="term" value="P:carbohydrate metabolic process"/>
    <property type="evidence" value="ECO:0007669"/>
    <property type="project" value="InterPro"/>
</dbReference>
<dbReference type="PANTHER" id="PTHR47791:SF1">
    <property type="entry name" value="ENDO MANNANASE, GH76 FAMILY (EUROFUNG)"/>
    <property type="match status" value="1"/>
</dbReference>
<reference evidence="2" key="1">
    <citation type="submission" date="2017-09" db="EMBL/GenBank/DDBJ databases">
        <title>Polyketide synthases of a Diaporthe helianthi virulent isolate.</title>
        <authorList>
            <person name="Baroncelli R."/>
        </authorList>
    </citation>
    <scope>NUCLEOTIDE SEQUENCE [LARGE SCALE GENOMIC DNA]</scope>
    <source>
        <strain evidence="2">7/96</strain>
    </source>
</reference>
<gene>
    <name evidence="2" type="ORF">DHEL01_v205832</name>
</gene>
<evidence type="ECO:0000256" key="1">
    <source>
        <dbReference type="SAM" id="SignalP"/>
    </source>
</evidence>
<sequence>MTTSRIIYYWLAKASLFGFSLATTDRETSIDRAVSVIKVLQTFYDESAGLWETTGWWNSGNCLTVLGDFLYLAVDSADDLGLEDVFSKTFTRAQQTTQTATKTTMKGSSRRLFESRYIPSPVIGDSGLASRGYNGFINNYYDDEGWWALAWVRVFDVTGNPEYLRVAENIFADMQGGVNDTCGGGIFWSKDRKYKNAIANELYLSVAASLANRAADKDSYLSVAKDEWDWFKGSGMINQQNLINDGLEINSNGSCFNNGDTVWSYNQGVILGGLVELSRATGDSGYLSEATSIAEAAIDALSEDGILHESCEPNDCGADGSQFKGKQIRPGYILKYTLSSPWMVLRAHVTRAQVLTWRRLPGIFIRNLQYLQLEAPKGKFKNFILHNSDSIWNNDRNSSNYLGLVWSGPPSAGGYPNASTHSSALDALVAAVAVL</sequence>
<dbReference type="OrthoDB" id="9984024at2759"/>
<dbReference type="STRING" id="158607.A0A2P5HZW4"/>
<keyword evidence="1" id="KW-0732">Signal</keyword>
<keyword evidence="2" id="KW-0378">Hydrolase</keyword>
<dbReference type="AlphaFoldDB" id="A0A2P5HZW4"/>
<evidence type="ECO:0000313" key="2">
    <source>
        <dbReference type="EMBL" id="POS75781.1"/>
    </source>
</evidence>
<comment type="caution">
    <text evidence="2">The sequence shown here is derived from an EMBL/GenBank/DDBJ whole genome shotgun (WGS) entry which is preliminary data.</text>
</comment>
<feature type="chain" id="PRO_5015143176" evidence="1">
    <location>
        <begin position="23"/>
        <end position="435"/>
    </location>
</feature>
<proteinExistence type="predicted"/>
<dbReference type="Proteomes" id="UP000094444">
    <property type="component" value="Unassembled WGS sequence"/>
</dbReference>
<dbReference type="InParanoid" id="A0A2P5HZW4"/>
<dbReference type="Gene3D" id="1.50.10.20">
    <property type="match status" value="2"/>
</dbReference>
<evidence type="ECO:0000313" key="3">
    <source>
        <dbReference type="Proteomes" id="UP000094444"/>
    </source>
</evidence>
<dbReference type="PANTHER" id="PTHR47791">
    <property type="entry name" value="MEIOTICALLY UP-REGULATED GENE 191 PROTEIN"/>
    <property type="match status" value="1"/>
</dbReference>
<protein>
    <submittedName>
        <fullName evidence="2">Glycosyl hydrolase</fullName>
    </submittedName>
</protein>
<organism evidence="2 3">
    <name type="scientific">Diaporthe helianthi</name>
    <dbReference type="NCBI Taxonomy" id="158607"/>
    <lineage>
        <taxon>Eukaryota</taxon>
        <taxon>Fungi</taxon>
        <taxon>Dikarya</taxon>
        <taxon>Ascomycota</taxon>
        <taxon>Pezizomycotina</taxon>
        <taxon>Sordariomycetes</taxon>
        <taxon>Sordariomycetidae</taxon>
        <taxon>Diaporthales</taxon>
        <taxon>Diaporthaceae</taxon>
        <taxon>Diaporthe</taxon>
    </lineage>
</organism>
<name>A0A2P5HZW4_DIAHE</name>
<keyword evidence="3" id="KW-1185">Reference proteome</keyword>
<dbReference type="Pfam" id="PF03663">
    <property type="entry name" value="Glyco_hydro_76"/>
    <property type="match status" value="1"/>
</dbReference>
<feature type="signal peptide" evidence="1">
    <location>
        <begin position="1"/>
        <end position="22"/>
    </location>
</feature>
<dbReference type="SUPFAM" id="SSF48208">
    <property type="entry name" value="Six-hairpin glycosidases"/>
    <property type="match status" value="1"/>
</dbReference>
<dbReference type="InterPro" id="IPR008928">
    <property type="entry name" value="6-hairpin_glycosidase_sf"/>
</dbReference>
<accession>A0A2P5HZW4</accession>